<evidence type="ECO:0000256" key="8">
    <source>
        <dbReference type="ARBA" id="ARBA00022898"/>
    </source>
</evidence>
<dbReference type="GO" id="GO:0030170">
    <property type="term" value="F:pyridoxal phosphate binding"/>
    <property type="evidence" value="ECO:0007669"/>
    <property type="project" value="InterPro"/>
</dbReference>
<keyword evidence="9" id="KW-0368">Histidine biosynthesis</keyword>
<name>A0AAP4X0U8_9GAMM</name>
<protein>
    <recommendedName>
        <fullName evidence="4">histidinol-phosphate transaminase</fullName>
        <ecNumber evidence="4">2.6.1.9</ecNumber>
    </recommendedName>
</protein>
<sequence length="383" mass="41290">MTTASPRRFLAHLYQDGPHNPFPGIKALERRLGHALPYQYGSNEGLDMPHHTLGGTLGTALAGLSRSYADADAWQLRQQLAERLGVAYENLLVDAGADSLLALVMRATVCAGERVITSAGTYPTLAYFARGLGAEVIEVPYSESFATADDASSSRLAPDLAALLAAARQHDARVVYLANPDNPSGHLHSDADVRALRDALPENCSLLLDEAYHDFRPDAAHADHAPMARTFRLRTFSKAYGLAGLRLGFMIAEPDDVAMLTKVRIHFAVSTPAMAAGELLLAHPQEAAAHVAGVIDCRDRLAEHLRSLGAEVLPSATNFLCVRLKSAELAAQVQQQLMAQGVLITRSPHPSLGHILRISTLEDSLVPGRLARLEQAIAEERRS</sequence>
<reference evidence="13" key="1">
    <citation type="submission" date="2023-07" db="EMBL/GenBank/DDBJ databases">
        <title>Genome content predicts the carbon catabolic preferences of heterotrophic bacteria.</title>
        <authorList>
            <person name="Gralka M."/>
        </authorList>
    </citation>
    <scope>NUCLEOTIDE SEQUENCE</scope>
    <source>
        <strain evidence="13">C2R13</strain>
    </source>
</reference>
<evidence type="ECO:0000256" key="11">
    <source>
        <dbReference type="RuleBase" id="RU003693"/>
    </source>
</evidence>
<dbReference type="InterPro" id="IPR015421">
    <property type="entry name" value="PyrdxlP-dep_Trfase_major"/>
</dbReference>
<feature type="domain" description="Aminotransferase class I/classII large" evidence="12">
    <location>
        <begin position="66"/>
        <end position="360"/>
    </location>
</feature>
<dbReference type="CDD" id="cd00609">
    <property type="entry name" value="AAT_like"/>
    <property type="match status" value="1"/>
</dbReference>
<comment type="pathway">
    <text evidence="2">Amino-acid biosynthesis; L-histidine biosynthesis; L-histidine from 5-phospho-alpha-D-ribose 1-diphosphate: step 7/9.</text>
</comment>
<keyword evidence="5 13" id="KW-0032">Aminotransferase</keyword>
<dbReference type="GO" id="GO:0000105">
    <property type="term" value="P:L-histidine biosynthetic process"/>
    <property type="evidence" value="ECO:0007669"/>
    <property type="project" value="UniProtKB-KW"/>
</dbReference>
<proteinExistence type="inferred from homology"/>
<dbReference type="EMBL" id="JAUORK010000009">
    <property type="protein sequence ID" value="MDO6672246.1"/>
    <property type="molecule type" value="Genomic_DNA"/>
</dbReference>
<evidence type="ECO:0000256" key="2">
    <source>
        <dbReference type="ARBA" id="ARBA00005011"/>
    </source>
</evidence>
<dbReference type="EC" id="2.6.1.9" evidence="4"/>
<dbReference type="InterPro" id="IPR015424">
    <property type="entry name" value="PyrdxlP-dep_Trfase"/>
</dbReference>
<dbReference type="Gene3D" id="3.40.640.10">
    <property type="entry name" value="Type I PLP-dependent aspartate aminotransferase-like (Major domain)"/>
    <property type="match status" value="1"/>
</dbReference>
<keyword evidence="7" id="KW-0808">Transferase</keyword>
<evidence type="ECO:0000259" key="12">
    <source>
        <dbReference type="Pfam" id="PF00155"/>
    </source>
</evidence>
<dbReference type="AlphaFoldDB" id="A0AAP4X0U8"/>
<dbReference type="Gene3D" id="3.90.1150.10">
    <property type="entry name" value="Aspartate Aminotransferase, domain 1"/>
    <property type="match status" value="1"/>
</dbReference>
<dbReference type="RefSeq" id="WP_303593887.1">
    <property type="nucleotide sequence ID" value="NZ_JAUORK010000009.1"/>
</dbReference>
<evidence type="ECO:0000313" key="14">
    <source>
        <dbReference type="Proteomes" id="UP001170481"/>
    </source>
</evidence>
<evidence type="ECO:0000256" key="10">
    <source>
        <dbReference type="ARBA" id="ARBA00047481"/>
    </source>
</evidence>
<comment type="caution">
    <text evidence="13">The sequence shown here is derived from an EMBL/GenBank/DDBJ whole genome shotgun (WGS) entry which is preliminary data.</text>
</comment>
<comment type="cofactor">
    <cofactor evidence="1 11">
        <name>pyridoxal 5'-phosphate</name>
        <dbReference type="ChEBI" id="CHEBI:597326"/>
    </cofactor>
</comment>
<dbReference type="InterPro" id="IPR001917">
    <property type="entry name" value="Aminotrans_II_pyridoxalP_BS"/>
</dbReference>
<organism evidence="13 14">
    <name type="scientific">Cobetia amphilecti</name>
    <dbReference type="NCBI Taxonomy" id="1055104"/>
    <lineage>
        <taxon>Bacteria</taxon>
        <taxon>Pseudomonadati</taxon>
        <taxon>Pseudomonadota</taxon>
        <taxon>Gammaproteobacteria</taxon>
        <taxon>Oceanospirillales</taxon>
        <taxon>Halomonadaceae</taxon>
        <taxon>Cobetia</taxon>
    </lineage>
</organism>
<dbReference type="Pfam" id="PF00155">
    <property type="entry name" value="Aminotran_1_2"/>
    <property type="match status" value="1"/>
</dbReference>
<evidence type="ECO:0000256" key="5">
    <source>
        <dbReference type="ARBA" id="ARBA00022576"/>
    </source>
</evidence>
<dbReference type="Proteomes" id="UP001170481">
    <property type="component" value="Unassembled WGS sequence"/>
</dbReference>
<evidence type="ECO:0000256" key="4">
    <source>
        <dbReference type="ARBA" id="ARBA00012748"/>
    </source>
</evidence>
<evidence type="ECO:0000256" key="1">
    <source>
        <dbReference type="ARBA" id="ARBA00001933"/>
    </source>
</evidence>
<dbReference type="PANTHER" id="PTHR43643:SF6">
    <property type="entry name" value="HISTIDINOL-PHOSPHATE AMINOTRANSFERASE"/>
    <property type="match status" value="1"/>
</dbReference>
<keyword evidence="6" id="KW-0028">Amino-acid biosynthesis</keyword>
<evidence type="ECO:0000313" key="13">
    <source>
        <dbReference type="EMBL" id="MDO6672246.1"/>
    </source>
</evidence>
<evidence type="ECO:0000256" key="7">
    <source>
        <dbReference type="ARBA" id="ARBA00022679"/>
    </source>
</evidence>
<dbReference type="InterPro" id="IPR015422">
    <property type="entry name" value="PyrdxlP-dep_Trfase_small"/>
</dbReference>
<comment type="catalytic activity">
    <reaction evidence="10">
        <text>L-histidinol phosphate + 2-oxoglutarate = 3-(imidazol-4-yl)-2-oxopropyl phosphate + L-glutamate</text>
        <dbReference type="Rhea" id="RHEA:23744"/>
        <dbReference type="ChEBI" id="CHEBI:16810"/>
        <dbReference type="ChEBI" id="CHEBI:29985"/>
        <dbReference type="ChEBI" id="CHEBI:57766"/>
        <dbReference type="ChEBI" id="CHEBI:57980"/>
        <dbReference type="EC" id="2.6.1.9"/>
    </reaction>
</comment>
<dbReference type="PROSITE" id="PS00599">
    <property type="entry name" value="AA_TRANSFER_CLASS_2"/>
    <property type="match status" value="1"/>
</dbReference>
<evidence type="ECO:0000256" key="6">
    <source>
        <dbReference type="ARBA" id="ARBA00022605"/>
    </source>
</evidence>
<dbReference type="SUPFAM" id="SSF53383">
    <property type="entry name" value="PLP-dependent transferases"/>
    <property type="match status" value="1"/>
</dbReference>
<evidence type="ECO:0000256" key="9">
    <source>
        <dbReference type="ARBA" id="ARBA00023102"/>
    </source>
</evidence>
<dbReference type="GO" id="GO:0004400">
    <property type="term" value="F:histidinol-phosphate transaminase activity"/>
    <property type="evidence" value="ECO:0007669"/>
    <property type="project" value="UniProtKB-EC"/>
</dbReference>
<keyword evidence="8 11" id="KW-0663">Pyridoxal phosphate</keyword>
<evidence type="ECO:0000256" key="3">
    <source>
        <dbReference type="ARBA" id="ARBA00007970"/>
    </source>
</evidence>
<comment type="similarity">
    <text evidence="3">Belongs to the class-II pyridoxal-phosphate-dependent aminotransferase family. Histidinol-phosphate aminotransferase subfamily.</text>
</comment>
<dbReference type="InterPro" id="IPR004839">
    <property type="entry name" value="Aminotransferase_I/II_large"/>
</dbReference>
<accession>A0AAP4X0U8</accession>
<dbReference type="PANTHER" id="PTHR43643">
    <property type="entry name" value="HISTIDINOL-PHOSPHATE AMINOTRANSFERASE 2"/>
    <property type="match status" value="1"/>
</dbReference>
<gene>
    <name evidence="13" type="ORF">Q4535_08935</name>
</gene>
<dbReference type="InterPro" id="IPR050106">
    <property type="entry name" value="HistidinolP_aminotransfase"/>
</dbReference>